<accession>A0A840CPI8</accession>
<keyword evidence="10" id="KW-1185">Reference proteome</keyword>
<evidence type="ECO:0000256" key="6">
    <source>
        <dbReference type="RuleBase" id="RU362017"/>
    </source>
</evidence>
<dbReference type="InterPro" id="IPR018951">
    <property type="entry name" value="Fumarase_C_C"/>
</dbReference>
<dbReference type="PROSITE" id="PS00163">
    <property type="entry name" value="FUMARATE_LYASES"/>
    <property type="match status" value="1"/>
</dbReference>
<dbReference type="PANTHER" id="PTHR42696">
    <property type="entry name" value="ASPARTATE AMMONIA-LYASE"/>
    <property type="match status" value="1"/>
</dbReference>
<dbReference type="NCBIfam" id="NF008909">
    <property type="entry name" value="PRK12273.1"/>
    <property type="match status" value="1"/>
</dbReference>
<evidence type="ECO:0000256" key="2">
    <source>
        <dbReference type="ARBA" id="ARBA00012992"/>
    </source>
</evidence>
<dbReference type="EMBL" id="JACIEP010000010">
    <property type="protein sequence ID" value="MBB4036981.1"/>
    <property type="molecule type" value="Genomic_DNA"/>
</dbReference>
<dbReference type="InterPro" id="IPR022761">
    <property type="entry name" value="Fumarate_lyase_N"/>
</dbReference>
<sequence length="462" mass="50103">MNRIENDLIGDLNVPADAYYGIHTQRAMNNFNISGTKLSRFPEFVKALAYVKWAAAEANCQLGAMNNKTEEAIVEACKKIIAGEYLDQFPSDMLQGGAGTSTNMNINEVVANIALEGMGYKKGEYEHCSPYDHVNLSQSTNDAYPTGVKLGILFYNEKLTEALQKLVDSLKNKGKEFAHVITMGRTHLQDAIPLTLGQEFDAYAATLEKEIDYLKYNANQCLEINMGATAVGTGLNAIPGYAGLCAGILAKITGYAFYPATNLVEATSSTGAFVAYSSAMKRLTTKLSKMANDLRILTSGPRCGIYEINLPPRQAGSSIMPGKVNPVIAEVVSQTCFKVMGNDLTVMMAAEAGQLQLNVMEPVITYSILESQNLLTNVIDCFRANCVDGITANVEHCKDLVMNSIGIVTALNPYIGYNNSTAIAKEALETGRGVYELVLEKGVLSKEELDKILNPENMTGVR</sequence>
<dbReference type="InterPro" id="IPR024083">
    <property type="entry name" value="Fumarase/histidase_N"/>
</dbReference>
<dbReference type="PRINTS" id="PR00149">
    <property type="entry name" value="FUMRATELYASE"/>
</dbReference>
<dbReference type="InterPro" id="IPR000362">
    <property type="entry name" value="Fumarate_lyase_fam"/>
</dbReference>
<dbReference type="SUPFAM" id="SSF48557">
    <property type="entry name" value="L-aspartase-like"/>
    <property type="match status" value="1"/>
</dbReference>
<dbReference type="Gene3D" id="1.20.200.10">
    <property type="entry name" value="Fumarase/aspartase (Central domain)"/>
    <property type="match status" value="1"/>
</dbReference>
<evidence type="ECO:0000259" key="8">
    <source>
        <dbReference type="Pfam" id="PF10415"/>
    </source>
</evidence>
<comment type="caution">
    <text evidence="9">The sequence shown here is derived from an EMBL/GenBank/DDBJ whole genome shotgun (WGS) entry which is preliminary data.</text>
</comment>
<dbReference type="InterPro" id="IPR004708">
    <property type="entry name" value="ApsA"/>
</dbReference>
<evidence type="ECO:0000256" key="5">
    <source>
        <dbReference type="NCBIfam" id="TIGR00839"/>
    </source>
</evidence>
<dbReference type="Gene3D" id="1.10.40.30">
    <property type="entry name" value="Fumarase/aspartase (C-terminal domain)"/>
    <property type="match status" value="1"/>
</dbReference>
<dbReference type="InterPro" id="IPR020557">
    <property type="entry name" value="Fumarate_lyase_CS"/>
</dbReference>
<dbReference type="EC" id="4.3.1.1" evidence="2 5"/>
<dbReference type="FunFam" id="1.20.200.10:FF:000001">
    <property type="entry name" value="Fumarate hydratase, mitochondrial"/>
    <property type="match status" value="1"/>
</dbReference>
<dbReference type="GO" id="GO:0006531">
    <property type="term" value="P:aspartate metabolic process"/>
    <property type="evidence" value="ECO:0007669"/>
    <property type="project" value="InterPro"/>
</dbReference>
<dbReference type="CDD" id="cd01357">
    <property type="entry name" value="Aspartase"/>
    <property type="match status" value="1"/>
</dbReference>
<name>A0A840CPI8_9BACT</name>
<keyword evidence="4 6" id="KW-0456">Lyase</keyword>
<dbReference type="Pfam" id="PF00206">
    <property type="entry name" value="Lyase_1"/>
    <property type="match status" value="1"/>
</dbReference>
<evidence type="ECO:0000259" key="7">
    <source>
        <dbReference type="Pfam" id="PF00206"/>
    </source>
</evidence>
<dbReference type="Proteomes" id="UP000555103">
    <property type="component" value="Unassembled WGS sequence"/>
</dbReference>
<dbReference type="InterPro" id="IPR008948">
    <property type="entry name" value="L-Aspartase-like"/>
</dbReference>
<protein>
    <recommendedName>
        <fullName evidence="3 5">Aspartate ammonia-lyase</fullName>
        <shortName evidence="6">Aspartase</shortName>
        <ecNumber evidence="2 5">4.3.1.1</ecNumber>
    </recommendedName>
</protein>
<dbReference type="Pfam" id="PF10415">
    <property type="entry name" value="FumaraseC_C"/>
    <property type="match status" value="1"/>
</dbReference>
<feature type="domain" description="Fumarase C C-terminal" evidence="8">
    <location>
        <begin position="407"/>
        <end position="460"/>
    </location>
</feature>
<gene>
    <name evidence="9" type="ORF">GGR21_002895</name>
</gene>
<dbReference type="GO" id="GO:0008797">
    <property type="term" value="F:aspartate ammonia-lyase activity"/>
    <property type="evidence" value="ECO:0007669"/>
    <property type="project" value="UniProtKB-UniRule"/>
</dbReference>
<dbReference type="FunFam" id="1.10.275.10:FF:000001">
    <property type="entry name" value="Fumarate hydratase, mitochondrial"/>
    <property type="match status" value="1"/>
</dbReference>
<evidence type="ECO:0000313" key="9">
    <source>
        <dbReference type="EMBL" id="MBB4036981.1"/>
    </source>
</evidence>
<dbReference type="GO" id="GO:0006099">
    <property type="term" value="P:tricarboxylic acid cycle"/>
    <property type="evidence" value="ECO:0007669"/>
    <property type="project" value="InterPro"/>
</dbReference>
<dbReference type="PANTHER" id="PTHR42696:SF2">
    <property type="entry name" value="ASPARTATE AMMONIA-LYASE"/>
    <property type="match status" value="1"/>
</dbReference>
<dbReference type="GO" id="GO:0005829">
    <property type="term" value="C:cytosol"/>
    <property type="evidence" value="ECO:0007669"/>
    <property type="project" value="TreeGrafter"/>
</dbReference>
<dbReference type="NCBIfam" id="TIGR00839">
    <property type="entry name" value="aspA"/>
    <property type="match status" value="1"/>
</dbReference>
<dbReference type="RefSeq" id="WP_183307861.1">
    <property type="nucleotide sequence ID" value="NZ_JACIEP010000010.1"/>
</dbReference>
<organism evidence="9 10">
    <name type="scientific">Dysgonomonas hofstadii</name>
    <dbReference type="NCBI Taxonomy" id="637886"/>
    <lineage>
        <taxon>Bacteria</taxon>
        <taxon>Pseudomonadati</taxon>
        <taxon>Bacteroidota</taxon>
        <taxon>Bacteroidia</taxon>
        <taxon>Bacteroidales</taxon>
        <taxon>Dysgonomonadaceae</taxon>
        <taxon>Dysgonomonas</taxon>
    </lineage>
</organism>
<evidence type="ECO:0000256" key="3">
    <source>
        <dbReference type="ARBA" id="ARBA00016146"/>
    </source>
</evidence>
<dbReference type="Gene3D" id="1.10.275.10">
    <property type="entry name" value="Fumarase/aspartase (N-terminal domain)"/>
    <property type="match status" value="1"/>
</dbReference>
<feature type="domain" description="Fumarate lyase N-terminal" evidence="7">
    <location>
        <begin position="10"/>
        <end position="341"/>
    </location>
</feature>
<comment type="catalytic activity">
    <reaction evidence="6">
        <text>L-aspartate = fumarate + NH4(+)</text>
        <dbReference type="Rhea" id="RHEA:16601"/>
        <dbReference type="ChEBI" id="CHEBI:28938"/>
        <dbReference type="ChEBI" id="CHEBI:29806"/>
        <dbReference type="ChEBI" id="CHEBI:29991"/>
        <dbReference type="EC" id="4.3.1.1"/>
    </reaction>
</comment>
<evidence type="ECO:0000256" key="1">
    <source>
        <dbReference type="ARBA" id="ARBA00005596"/>
    </source>
</evidence>
<dbReference type="FunFam" id="1.10.40.30:FF:000002">
    <property type="entry name" value="Fumarate hydratase class II"/>
    <property type="match status" value="1"/>
</dbReference>
<evidence type="ECO:0000313" key="10">
    <source>
        <dbReference type="Proteomes" id="UP000555103"/>
    </source>
</evidence>
<evidence type="ECO:0000256" key="4">
    <source>
        <dbReference type="ARBA" id="ARBA00023239"/>
    </source>
</evidence>
<dbReference type="AlphaFoldDB" id="A0A840CPI8"/>
<comment type="similarity">
    <text evidence="1 6">Belongs to the class-II fumarase/aspartase family. Aspartase subfamily.</text>
</comment>
<reference evidence="9 10" key="1">
    <citation type="submission" date="2020-08" db="EMBL/GenBank/DDBJ databases">
        <title>Genomic Encyclopedia of Type Strains, Phase IV (KMG-IV): sequencing the most valuable type-strain genomes for metagenomic binning, comparative biology and taxonomic classification.</title>
        <authorList>
            <person name="Goeker M."/>
        </authorList>
    </citation>
    <scope>NUCLEOTIDE SEQUENCE [LARGE SCALE GENOMIC DNA]</scope>
    <source>
        <strain evidence="9 10">DSM 104969</strain>
    </source>
</reference>
<dbReference type="PRINTS" id="PR00145">
    <property type="entry name" value="ARGSUCLYASE"/>
</dbReference>
<proteinExistence type="inferred from homology"/>
<dbReference type="InterPro" id="IPR051546">
    <property type="entry name" value="Aspartate_Ammonia-Lyase"/>
</dbReference>